<dbReference type="CDD" id="cd07891">
    <property type="entry name" value="CYTH-like_CthTTM-like_1"/>
    <property type="match status" value="1"/>
</dbReference>
<accession>A0A1H5TX00</accession>
<evidence type="ECO:0000313" key="3">
    <source>
        <dbReference type="EMBL" id="SEF67260.1"/>
    </source>
</evidence>
<dbReference type="PANTHER" id="PTHR40114">
    <property type="entry name" value="SLR0698 PROTEIN"/>
    <property type="match status" value="1"/>
</dbReference>
<dbReference type="Pfam" id="PF01928">
    <property type="entry name" value="CYTH"/>
    <property type="match status" value="1"/>
</dbReference>
<proteinExistence type="predicted"/>
<dbReference type="Proteomes" id="UP000236738">
    <property type="component" value="Unassembled WGS sequence"/>
</dbReference>
<evidence type="ECO:0000313" key="4">
    <source>
        <dbReference type="Proteomes" id="UP000236738"/>
    </source>
</evidence>
<dbReference type="InterPro" id="IPR012042">
    <property type="entry name" value="NeuTTM/CthTTM-like"/>
</dbReference>
<protein>
    <submittedName>
        <fullName evidence="3">CYTH domain-containing protein</fullName>
    </submittedName>
</protein>
<gene>
    <name evidence="3" type="ORF">SAMN05421847_0597</name>
</gene>
<name>A0A1H5TX00_9FLAO</name>
<dbReference type="EMBL" id="FNUS01000001">
    <property type="protein sequence ID" value="SEF67260.1"/>
    <property type="molecule type" value="Genomic_DNA"/>
</dbReference>
<organism evidence="3 4">
    <name type="scientific">Halpernia humi</name>
    <dbReference type="NCBI Taxonomy" id="493375"/>
    <lineage>
        <taxon>Bacteria</taxon>
        <taxon>Pseudomonadati</taxon>
        <taxon>Bacteroidota</taxon>
        <taxon>Flavobacteriia</taxon>
        <taxon>Flavobacteriales</taxon>
        <taxon>Weeksellaceae</taxon>
        <taxon>Chryseobacterium group</taxon>
        <taxon>Halpernia</taxon>
    </lineage>
</organism>
<dbReference type="PIRSF" id="PIRSF016487">
    <property type="entry name" value="CYTH_UCP016487"/>
    <property type="match status" value="1"/>
</dbReference>
<dbReference type="InterPro" id="IPR023577">
    <property type="entry name" value="CYTH_domain"/>
</dbReference>
<evidence type="ECO:0000259" key="2">
    <source>
        <dbReference type="PROSITE" id="PS51707"/>
    </source>
</evidence>
<evidence type="ECO:0000256" key="1">
    <source>
        <dbReference type="PIRSR" id="PIRSR016487-1"/>
    </source>
</evidence>
<dbReference type="Gene3D" id="2.40.320.10">
    <property type="entry name" value="Hypothetical Protein Pfu-838710-001"/>
    <property type="match status" value="1"/>
</dbReference>
<dbReference type="PROSITE" id="PS51707">
    <property type="entry name" value="CYTH"/>
    <property type="match status" value="1"/>
</dbReference>
<keyword evidence="4" id="KW-1185">Reference proteome</keyword>
<feature type="domain" description="CYTH" evidence="2">
    <location>
        <begin position="2"/>
        <end position="149"/>
    </location>
</feature>
<sequence>MPTEIERKFLVEKSIWQKVEKNSGELYRQGYLLTDPNKTIRVRQTSEKGFITIKGLSVGATRPEFEYEIPFDDAKELLNQFAISELSKIRYKIIFEDKLWEVDEFLGDNLGLIVAEIELKSEDISFALPDWIDREVTSEQKYYNSNLTILPFKYWES</sequence>
<dbReference type="InterPro" id="IPR033469">
    <property type="entry name" value="CYTH-like_dom_sf"/>
</dbReference>
<reference evidence="4" key="1">
    <citation type="submission" date="2016-10" db="EMBL/GenBank/DDBJ databases">
        <authorList>
            <person name="Varghese N."/>
            <person name="Submissions S."/>
        </authorList>
    </citation>
    <scope>NUCLEOTIDE SEQUENCE [LARGE SCALE GENOMIC DNA]</scope>
    <source>
        <strain evidence="4">DSM 21580</strain>
    </source>
</reference>
<dbReference type="AlphaFoldDB" id="A0A1H5TX00"/>
<dbReference type="SMART" id="SM01118">
    <property type="entry name" value="CYTH"/>
    <property type="match status" value="1"/>
</dbReference>
<dbReference type="OrthoDB" id="9805588at2"/>
<feature type="active site" description="Proton acceptor" evidence="1">
    <location>
        <position position="31"/>
    </location>
</feature>
<dbReference type="PANTHER" id="PTHR40114:SF1">
    <property type="entry name" value="SLR0698 PROTEIN"/>
    <property type="match status" value="1"/>
</dbReference>
<dbReference type="SUPFAM" id="SSF55154">
    <property type="entry name" value="CYTH-like phosphatases"/>
    <property type="match status" value="1"/>
</dbReference>
<dbReference type="RefSeq" id="WP_103912609.1">
    <property type="nucleotide sequence ID" value="NZ_FNUS01000001.1"/>
</dbReference>